<keyword evidence="1" id="KW-0479">Metal-binding</keyword>
<dbReference type="AlphaFoldDB" id="A0A166QM97"/>
<evidence type="ECO:0000313" key="9">
    <source>
        <dbReference type="EMBL" id="KZL68105.1"/>
    </source>
</evidence>
<feature type="compositionally biased region" description="Polar residues" evidence="7">
    <location>
        <begin position="286"/>
        <end position="301"/>
    </location>
</feature>
<feature type="compositionally biased region" description="Polar residues" evidence="7">
    <location>
        <begin position="324"/>
        <end position="336"/>
    </location>
</feature>
<feature type="domain" description="Zn(2)-C6 fungal-type" evidence="8">
    <location>
        <begin position="26"/>
        <end position="55"/>
    </location>
</feature>
<proteinExistence type="predicted"/>
<evidence type="ECO:0000256" key="7">
    <source>
        <dbReference type="SAM" id="MobiDB-lite"/>
    </source>
</evidence>
<dbReference type="SUPFAM" id="SSF57701">
    <property type="entry name" value="Zn2/Cys6 DNA-binding domain"/>
    <property type="match status" value="1"/>
</dbReference>
<evidence type="ECO:0000256" key="3">
    <source>
        <dbReference type="ARBA" id="ARBA00023015"/>
    </source>
</evidence>
<dbReference type="PANTHER" id="PTHR47660">
    <property type="entry name" value="TRANSCRIPTION FACTOR WITH C2H2 AND ZN(2)-CYS(6) DNA BINDING DOMAIN (EUROFUNG)-RELATED-RELATED"/>
    <property type="match status" value="1"/>
</dbReference>
<evidence type="ECO:0000313" key="10">
    <source>
        <dbReference type="Proteomes" id="UP000076552"/>
    </source>
</evidence>
<dbReference type="EMBL" id="LFIV01000129">
    <property type="protein sequence ID" value="KZL68105.1"/>
    <property type="molecule type" value="Genomic_DNA"/>
</dbReference>
<dbReference type="Pfam" id="PF00172">
    <property type="entry name" value="Zn_clus"/>
    <property type="match status" value="1"/>
</dbReference>
<accession>A0A166QM97</accession>
<dbReference type="CDD" id="cd00067">
    <property type="entry name" value="GAL4"/>
    <property type="match status" value="1"/>
</dbReference>
<dbReference type="Gene3D" id="1.20.5.170">
    <property type="match status" value="1"/>
</dbReference>
<keyword evidence="4" id="KW-0804">Transcription</keyword>
<feature type="region of interest" description="Disordered" evidence="7">
    <location>
        <begin position="471"/>
        <end position="501"/>
    </location>
</feature>
<feature type="compositionally biased region" description="Basic and acidic residues" evidence="7">
    <location>
        <begin position="381"/>
        <end position="390"/>
    </location>
</feature>
<evidence type="ECO:0000256" key="2">
    <source>
        <dbReference type="ARBA" id="ARBA00022833"/>
    </source>
</evidence>
<keyword evidence="3" id="KW-0805">Transcription regulation</keyword>
<comment type="caution">
    <text evidence="9">The sequence shown here is derived from an EMBL/GenBank/DDBJ whole genome shotgun (WGS) entry which is preliminary data.</text>
</comment>
<dbReference type="STRING" id="708197.A0A166QM97"/>
<evidence type="ECO:0000256" key="1">
    <source>
        <dbReference type="ARBA" id="ARBA00022723"/>
    </source>
</evidence>
<sequence>MAERLPLAPSQKIISRRKSRVCTREACELCREKKAKCDSERPCSRCRSRGEQCEYQARSHQTKRDLQAELEELKGAQRQRDAVLGALTVPGQTHDVLLRLRSGETFESIYEKLGTHDAASPTNSQVSDESSQLRHIKKEPFWTPTQTPLCSPSILEYSNSTELHGSEASHIQGAIQNQNSRSDCTKEEADGLMPSLEASMFSHMALPNNINEFDATDYTLPMPFGMFVEHNTPLDLPDAYCSGQTYPTDDVGDINWWQPTMLSSFAVPTSTNQGAWPYHQFAAPHSPNQAQASHFQPSPNLSPVADDSILASRPSSREMPHRSMGSSMASAVQSQYPSPPLLKKRKFETNDRGSSATAGVESDSKSSDDASTDNKAPIKSPGREPPSHDRERHRRASARNWQKQKQQTADLEAAMNIAEARNRELHREYSEVLRQVMDAKNALMDHAKCNHPAINSWLRCQATKYVLNKGSGVDKERRDQTTAGGMAAPVHPVGRQSAACR</sequence>
<feature type="region of interest" description="Disordered" evidence="7">
    <location>
        <begin position="278"/>
        <end position="408"/>
    </location>
</feature>
<gene>
    <name evidence="9" type="ORF">CT0861_01223</name>
</gene>
<keyword evidence="5" id="KW-0539">Nucleus</keyword>
<organism evidence="9 10">
    <name type="scientific">Colletotrichum tofieldiae</name>
    <dbReference type="NCBI Taxonomy" id="708197"/>
    <lineage>
        <taxon>Eukaryota</taxon>
        <taxon>Fungi</taxon>
        <taxon>Dikarya</taxon>
        <taxon>Ascomycota</taxon>
        <taxon>Pezizomycotina</taxon>
        <taxon>Sordariomycetes</taxon>
        <taxon>Hypocreomycetidae</taxon>
        <taxon>Glomerellales</taxon>
        <taxon>Glomerellaceae</taxon>
        <taxon>Colletotrichum</taxon>
        <taxon>Colletotrichum spaethianum species complex</taxon>
    </lineage>
</organism>
<dbReference type="InterPro" id="IPR001138">
    <property type="entry name" value="Zn2Cys6_DnaBD"/>
</dbReference>
<name>A0A166QM97_9PEZI</name>
<reference evidence="9 10" key="1">
    <citation type="submission" date="2015-06" db="EMBL/GenBank/DDBJ databases">
        <title>Survival trade-offs in plant roots during colonization by closely related pathogenic and mutualistic fungi.</title>
        <authorList>
            <person name="Hacquard S."/>
            <person name="Kracher B."/>
            <person name="Hiruma K."/>
            <person name="Weinman A."/>
            <person name="Muench P."/>
            <person name="Garrido Oter R."/>
            <person name="Ver Loren van Themaat E."/>
            <person name="Dallerey J.-F."/>
            <person name="Damm U."/>
            <person name="Henrissat B."/>
            <person name="Lespinet O."/>
            <person name="Thon M."/>
            <person name="Kemen E."/>
            <person name="McHardy A.C."/>
            <person name="Schulze-Lefert P."/>
            <person name="O'Connell R.J."/>
        </authorList>
    </citation>
    <scope>NUCLEOTIDE SEQUENCE [LARGE SCALE GENOMIC DNA]</scope>
    <source>
        <strain evidence="9 10">0861</strain>
    </source>
</reference>
<evidence type="ECO:0000259" key="8">
    <source>
        <dbReference type="PROSITE" id="PS50048"/>
    </source>
</evidence>
<keyword evidence="6" id="KW-0175">Coiled coil</keyword>
<dbReference type="Gene3D" id="4.10.240.10">
    <property type="entry name" value="Zn(2)-C6 fungal-type DNA-binding domain"/>
    <property type="match status" value="1"/>
</dbReference>
<dbReference type="PROSITE" id="PS50048">
    <property type="entry name" value="ZN2_CY6_FUNGAL_2"/>
    <property type="match status" value="1"/>
</dbReference>
<dbReference type="GO" id="GO:0008270">
    <property type="term" value="F:zinc ion binding"/>
    <property type="evidence" value="ECO:0007669"/>
    <property type="project" value="InterPro"/>
</dbReference>
<evidence type="ECO:0000256" key="4">
    <source>
        <dbReference type="ARBA" id="ARBA00023163"/>
    </source>
</evidence>
<dbReference type="InterPro" id="IPR036864">
    <property type="entry name" value="Zn2-C6_fun-type_DNA-bd_sf"/>
</dbReference>
<feature type="coiled-coil region" evidence="6">
    <location>
        <begin position="408"/>
        <end position="442"/>
    </location>
</feature>
<protein>
    <submittedName>
        <fullName evidence="9">Nitrogen assimilation transcription factor nirA</fullName>
    </submittedName>
</protein>
<feature type="compositionally biased region" description="Polar residues" evidence="7">
    <location>
        <begin position="399"/>
        <end position="408"/>
    </location>
</feature>
<evidence type="ECO:0000256" key="6">
    <source>
        <dbReference type="SAM" id="Coils"/>
    </source>
</evidence>
<dbReference type="GO" id="GO:0000981">
    <property type="term" value="F:DNA-binding transcription factor activity, RNA polymerase II-specific"/>
    <property type="evidence" value="ECO:0007669"/>
    <property type="project" value="InterPro"/>
</dbReference>
<dbReference type="Proteomes" id="UP000076552">
    <property type="component" value="Unassembled WGS sequence"/>
</dbReference>
<dbReference type="PROSITE" id="PS00463">
    <property type="entry name" value="ZN2_CY6_FUNGAL_1"/>
    <property type="match status" value="1"/>
</dbReference>
<dbReference type="PANTHER" id="PTHR47660:SF2">
    <property type="entry name" value="TRANSCRIPTION FACTOR WITH C2H2 AND ZN(2)-CYS(6) DNA BINDING DOMAIN (EUROFUNG)"/>
    <property type="match status" value="1"/>
</dbReference>
<keyword evidence="10" id="KW-1185">Reference proteome</keyword>
<keyword evidence="2" id="KW-0862">Zinc</keyword>
<evidence type="ECO:0000256" key="5">
    <source>
        <dbReference type="ARBA" id="ARBA00023242"/>
    </source>
</evidence>
<dbReference type="SMART" id="SM00066">
    <property type="entry name" value="GAL4"/>
    <property type="match status" value="1"/>
</dbReference>